<dbReference type="AlphaFoldDB" id="A0A9E7SVH4"/>
<gene>
    <name evidence="3" type="ORF">NGM29_10845</name>
</gene>
<dbReference type="RefSeq" id="WP_254156154.1">
    <property type="nucleotide sequence ID" value="NZ_CP100355.1"/>
</dbReference>
<evidence type="ECO:0000256" key="2">
    <source>
        <dbReference type="SAM" id="Phobius"/>
    </source>
</evidence>
<protein>
    <submittedName>
        <fullName evidence="3">Uncharacterized protein</fullName>
    </submittedName>
</protein>
<keyword evidence="2" id="KW-0472">Membrane</keyword>
<dbReference type="EMBL" id="CP100355">
    <property type="protein sequence ID" value="UTF52288.1"/>
    <property type="molecule type" value="Genomic_DNA"/>
</dbReference>
<dbReference type="Proteomes" id="UP001056855">
    <property type="component" value="Chromosome"/>
</dbReference>
<evidence type="ECO:0000256" key="1">
    <source>
        <dbReference type="SAM" id="MobiDB-lite"/>
    </source>
</evidence>
<dbReference type="GeneID" id="73290549"/>
<sequence>MATVTEKIDLENDLVQMLVTEAVKAGMESPLRDPILNAVEESTGESLKATSEADTSGTEEKSRLTRVLQGGTVFIVLFAVLYITLRRVTSDESDT</sequence>
<accession>A0A9E7SVH4</accession>
<keyword evidence="2" id="KW-1133">Transmembrane helix</keyword>
<proteinExistence type="predicted"/>
<name>A0A9E7SVH4_9EURY</name>
<keyword evidence="4" id="KW-1185">Reference proteome</keyword>
<feature type="region of interest" description="Disordered" evidence="1">
    <location>
        <begin position="36"/>
        <end position="62"/>
    </location>
</feature>
<dbReference type="KEGG" id="sawl:NGM29_10845"/>
<reference evidence="3" key="1">
    <citation type="submission" date="2022-06" db="EMBL/GenBank/DDBJ databases">
        <title>Diverse halophilic archaea isolated from saline environments.</title>
        <authorList>
            <person name="Cui H.-L."/>
        </authorList>
    </citation>
    <scope>NUCLEOTIDE SEQUENCE</scope>
    <source>
        <strain evidence="3">WLHS1</strain>
    </source>
</reference>
<evidence type="ECO:0000313" key="4">
    <source>
        <dbReference type="Proteomes" id="UP001056855"/>
    </source>
</evidence>
<organism evidence="3 4">
    <name type="scientific">Natronosalvus rutilus</name>
    <dbReference type="NCBI Taxonomy" id="2953753"/>
    <lineage>
        <taxon>Archaea</taxon>
        <taxon>Methanobacteriati</taxon>
        <taxon>Methanobacteriota</taxon>
        <taxon>Stenosarchaea group</taxon>
        <taxon>Halobacteria</taxon>
        <taxon>Halobacteriales</taxon>
        <taxon>Natrialbaceae</taxon>
        <taxon>Natronosalvus</taxon>
    </lineage>
</organism>
<keyword evidence="2" id="KW-0812">Transmembrane</keyword>
<feature type="transmembrane region" description="Helical" evidence="2">
    <location>
        <begin position="67"/>
        <end position="85"/>
    </location>
</feature>
<feature type="compositionally biased region" description="Polar residues" evidence="1">
    <location>
        <begin position="44"/>
        <end position="56"/>
    </location>
</feature>
<evidence type="ECO:0000313" key="3">
    <source>
        <dbReference type="EMBL" id="UTF52288.1"/>
    </source>
</evidence>